<dbReference type="Pfam" id="PF03795">
    <property type="entry name" value="YCII"/>
    <property type="match status" value="1"/>
</dbReference>
<dbReference type="EMBL" id="JAQJAC010000004">
    <property type="protein sequence ID" value="KAJ5585662.1"/>
    <property type="molecule type" value="Genomic_DNA"/>
</dbReference>
<keyword evidence="3" id="KW-1185">Reference proteome</keyword>
<reference evidence="2 3" key="1">
    <citation type="journal article" date="2023" name="IMA Fungus">
        <title>Comparative genomic study of the Penicillium genus elucidates a diverse pangenome and 15 lateral gene transfer events.</title>
        <authorList>
            <person name="Petersen C."/>
            <person name="Sorensen T."/>
            <person name="Nielsen M.R."/>
            <person name="Sondergaard T.E."/>
            <person name="Sorensen J.L."/>
            <person name="Fitzpatrick D.A."/>
            <person name="Frisvad J.C."/>
            <person name="Nielsen K.L."/>
        </authorList>
    </citation>
    <scope>NUCLEOTIDE SEQUENCE [LARGE SCALE GENOMIC DNA]</scope>
    <source>
        <strain evidence="2 3">IBT 29057</strain>
    </source>
</reference>
<sequence length="106" mass="12106">MTMERQTKGNFLVIIPDKKDMLEMRMQVRSQHKEGIKPLLEAGILSLGGPTLVSHRFEGEEQKINGSVIMFNEQSEDEVLKIVERDVYAKSGVWDLEKMQILALGF</sequence>
<dbReference type="SUPFAM" id="SSF54909">
    <property type="entry name" value="Dimeric alpha+beta barrel"/>
    <property type="match status" value="1"/>
</dbReference>
<organism evidence="2 3">
    <name type="scientific">Penicillium hetheringtonii</name>
    <dbReference type="NCBI Taxonomy" id="911720"/>
    <lineage>
        <taxon>Eukaryota</taxon>
        <taxon>Fungi</taxon>
        <taxon>Dikarya</taxon>
        <taxon>Ascomycota</taxon>
        <taxon>Pezizomycotina</taxon>
        <taxon>Eurotiomycetes</taxon>
        <taxon>Eurotiomycetidae</taxon>
        <taxon>Eurotiales</taxon>
        <taxon>Aspergillaceae</taxon>
        <taxon>Penicillium</taxon>
    </lineage>
</organism>
<evidence type="ECO:0000259" key="1">
    <source>
        <dbReference type="Pfam" id="PF03795"/>
    </source>
</evidence>
<dbReference type="InterPro" id="IPR005545">
    <property type="entry name" value="YCII"/>
</dbReference>
<feature type="domain" description="YCII-related" evidence="1">
    <location>
        <begin position="11"/>
        <end position="94"/>
    </location>
</feature>
<name>A0AAD6DJ27_9EURO</name>
<dbReference type="AlphaFoldDB" id="A0AAD6DJ27"/>
<dbReference type="InterPro" id="IPR051807">
    <property type="entry name" value="Sec-metab_biosynth-assoc"/>
</dbReference>
<comment type="caution">
    <text evidence="2">The sequence shown here is derived from an EMBL/GenBank/DDBJ whole genome shotgun (WGS) entry which is preliminary data.</text>
</comment>
<gene>
    <name evidence="2" type="ORF">N7450_005449</name>
</gene>
<dbReference type="Proteomes" id="UP001216150">
    <property type="component" value="Unassembled WGS sequence"/>
</dbReference>
<evidence type="ECO:0000313" key="2">
    <source>
        <dbReference type="EMBL" id="KAJ5585662.1"/>
    </source>
</evidence>
<protein>
    <recommendedName>
        <fullName evidence="1">YCII-related domain-containing protein</fullName>
    </recommendedName>
</protein>
<accession>A0AAD6DJ27</accession>
<dbReference type="PANTHER" id="PTHR33606">
    <property type="entry name" value="PROTEIN YCII"/>
    <property type="match status" value="1"/>
</dbReference>
<dbReference type="PANTHER" id="PTHR33606:SF3">
    <property type="entry name" value="PROTEIN YCII"/>
    <property type="match status" value="1"/>
</dbReference>
<dbReference type="Gene3D" id="3.30.70.1060">
    <property type="entry name" value="Dimeric alpha+beta barrel"/>
    <property type="match status" value="1"/>
</dbReference>
<proteinExistence type="predicted"/>
<evidence type="ECO:0000313" key="3">
    <source>
        <dbReference type="Proteomes" id="UP001216150"/>
    </source>
</evidence>
<dbReference type="InterPro" id="IPR011008">
    <property type="entry name" value="Dimeric_a/b-barrel"/>
</dbReference>